<proteinExistence type="predicted"/>
<dbReference type="EMBL" id="BK014923">
    <property type="protein sequence ID" value="DAD82701.1"/>
    <property type="molecule type" value="Genomic_DNA"/>
</dbReference>
<organism evidence="1">
    <name type="scientific">Siphoviridae sp. ctrpg19</name>
    <dbReference type="NCBI Taxonomy" id="2826481"/>
    <lineage>
        <taxon>Viruses</taxon>
        <taxon>Duplodnaviria</taxon>
        <taxon>Heunggongvirae</taxon>
        <taxon>Uroviricota</taxon>
        <taxon>Caudoviricetes</taxon>
    </lineage>
</organism>
<sequence>MHIPVLKILLYTQLHSLLVVNPKYSSSLFSQISIQNLFI</sequence>
<evidence type="ECO:0000313" key="1">
    <source>
        <dbReference type="EMBL" id="DAD82701.1"/>
    </source>
</evidence>
<protein>
    <submittedName>
        <fullName evidence="1">Uncharacterized protein</fullName>
    </submittedName>
</protein>
<name>A0A8S5MK48_9CAUD</name>
<reference evidence="1" key="1">
    <citation type="journal article" date="2021" name="Proc. Natl. Acad. Sci. U.S.A.">
        <title>A Catalog of Tens of Thousands of Viruses from Human Metagenomes Reveals Hidden Associations with Chronic Diseases.</title>
        <authorList>
            <person name="Tisza M.J."/>
            <person name="Buck C.B."/>
        </authorList>
    </citation>
    <scope>NUCLEOTIDE SEQUENCE</scope>
    <source>
        <strain evidence="1">Ctrpg19</strain>
    </source>
</reference>
<accession>A0A8S5MK48</accession>